<protein>
    <submittedName>
        <fullName evidence="1">Uncharacterized protein</fullName>
    </submittedName>
</protein>
<proteinExistence type="predicted"/>
<organism evidence="1">
    <name type="scientific">virus sp. ctSf81</name>
    <dbReference type="NCBI Taxonomy" id="2826803"/>
    <lineage>
        <taxon>Viruses</taxon>
    </lineage>
</organism>
<accession>A0A8S5NDB1</accession>
<sequence length="30" mass="3458">MLCGVVRGSEREKTVWLWCVVFRGVVLCEC</sequence>
<reference evidence="1" key="1">
    <citation type="journal article" date="2021" name="Proc. Natl. Acad. Sci. U.S.A.">
        <title>A Catalog of Tens of Thousands of Viruses from Human Metagenomes Reveals Hidden Associations with Chronic Diseases.</title>
        <authorList>
            <person name="Tisza M.J."/>
            <person name="Buck C.B."/>
        </authorList>
    </citation>
    <scope>NUCLEOTIDE SEQUENCE</scope>
    <source>
        <strain evidence="1">CtSf81</strain>
    </source>
</reference>
<evidence type="ECO:0000313" key="1">
    <source>
        <dbReference type="EMBL" id="DAD92444.1"/>
    </source>
</evidence>
<dbReference type="EMBL" id="BK015135">
    <property type="protein sequence ID" value="DAD92444.1"/>
    <property type="molecule type" value="Genomic_DNA"/>
</dbReference>
<name>A0A8S5NDB1_9VIRU</name>